<proteinExistence type="predicted"/>
<reference evidence="2 3" key="1">
    <citation type="journal article" date="2017" name="Nat. Commun.">
        <title>Genome assembly with in vitro proximity ligation data and whole-genome triplication in lettuce.</title>
        <authorList>
            <person name="Reyes-Chin-Wo S."/>
            <person name="Wang Z."/>
            <person name="Yang X."/>
            <person name="Kozik A."/>
            <person name="Arikit S."/>
            <person name="Song C."/>
            <person name="Xia L."/>
            <person name="Froenicke L."/>
            <person name="Lavelle D.O."/>
            <person name="Truco M.J."/>
            <person name="Xia R."/>
            <person name="Zhu S."/>
            <person name="Xu C."/>
            <person name="Xu H."/>
            <person name="Xu X."/>
            <person name="Cox K."/>
            <person name="Korf I."/>
            <person name="Meyers B.C."/>
            <person name="Michelmore R.W."/>
        </authorList>
    </citation>
    <scope>NUCLEOTIDE SEQUENCE [LARGE SCALE GENOMIC DNA]</scope>
    <source>
        <strain evidence="3">cv. Salinas</strain>
        <tissue evidence="2">Seedlings</tissue>
    </source>
</reference>
<dbReference type="PROSITE" id="PS50816">
    <property type="entry name" value="NAF"/>
    <property type="match status" value="1"/>
</dbReference>
<dbReference type="EMBL" id="NBSK02000004">
    <property type="protein sequence ID" value="KAJ0211517.1"/>
    <property type="molecule type" value="Genomic_DNA"/>
</dbReference>
<dbReference type="AlphaFoldDB" id="A0A9R1XL38"/>
<dbReference type="GO" id="GO:0007165">
    <property type="term" value="P:signal transduction"/>
    <property type="evidence" value="ECO:0007669"/>
    <property type="project" value="InterPro"/>
</dbReference>
<dbReference type="InterPro" id="IPR004041">
    <property type="entry name" value="NAF_dom"/>
</dbReference>
<evidence type="ECO:0000313" key="3">
    <source>
        <dbReference type="Proteomes" id="UP000235145"/>
    </source>
</evidence>
<dbReference type="Proteomes" id="UP000235145">
    <property type="component" value="Unassembled WGS sequence"/>
</dbReference>
<keyword evidence="3" id="KW-1185">Reference proteome</keyword>
<dbReference type="InterPro" id="IPR018451">
    <property type="entry name" value="NAF/FISL_domain"/>
</dbReference>
<feature type="domain" description="NAF" evidence="1">
    <location>
        <begin position="85"/>
        <end position="109"/>
    </location>
</feature>
<name>A0A9R1XL38_LACSA</name>
<dbReference type="Pfam" id="PF03822">
    <property type="entry name" value="NAF"/>
    <property type="match status" value="1"/>
</dbReference>
<protein>
    <recommendedName>
        <fullName evidence="1">NAF domain-containing protein</fullName>
    </recommendedName>
</protein>
<organism evidence="2 3">
    <name type="scientific">Lactuca sativa</name>
    <name type="common">Garden lettuce</name>
    <dbReference type="NCBI Taxonomy" id="4236"/>
    <lineage>
        <taxon>Eukaryota</taxon>
        <taxon>Viridiplantae</taxon>
        <taxon>Streptophyta</taxon>
        <taxon>Embryophyta</taxon>
        <taxon>Tracheophyta</taxon>
        <taxon>Spermatophyta</taxon>
        <taxon>Magnoliopsida</taxon>
        <taxon>eudicotyledons</taxon>
        <taxon>Gunneridae</taxon>
        <taxon>Pentapetalae</taxon>
        <taxon>asterids</taxon>
        <taxon>campanulids</taxon>
        <taxon>Asterales</taxon>
        <taxon>Asteraceae</taxon>
        <taxon>Cichorioideae</taxon>
        <taxon>Cichorieae</taxon>
        <taxon>Lactucinae</taxon>
        <taxon>Lactuca</taxon>
    </lineage>
</organism>
<evidence type="ECO:0000259" key="1">
    <source>
        <dbReference type="PROSITE" id="PS50816"/>
    </source>
</evidence>
<accession>A0A9R1XL38</accession>
<gene>
    <name evidence="2" type="ORF">LSAT_V11C400165600</name>
</gene>
<evidence type="ECO:0000313" key="2">
    <source>
        <dbReference type="EMBL" id="KAJ0211517.1"/>
    </source>
</evidence>
<sequence length="142" mass="16334">MVLWRMYGHVGSSHLMKLLIHQILDPNTDTRIGIEEVRNDEWFKKNYVPTRVVEYEDVNLDDVNVVFDDSEEERGGDEQQIDEDACPLSLNAFDMIIMSQGLDLSSMFDRGQGLNSIYPTPPTNLEYMHAIANSFSKLYVET</sequence>
<comment type="caution">
    <text evidence="2">The sequence shown here is derived from an EMBL/GenBank/DDBJ whole genome shotgun (WGS) entry which is preliminary data.</text>
</comment>
<dbReference type="Gene3D" id="3.30.310.80">
    <property type="entry name" value="Kinase associated domain 1, KA1"/>
    <property type="match status" value="1"/>
</dbReference>